<comment type="caution">
    <text evidence="1">The sequence shown here is derived from an EMBL/GenBank/DDBJ whole genome shotgun (WGS) entry which is preliminary data.</text>
</comment>
<dbReference type="RefSeq" id="WP_172584735.1">
    <property type="nucleotide sequence ID" value="NZ_BLAM01000126.1"/>
</dbReference>
<gene>
    <name evidence="1" type="ORF">SY212_12670</name>
</gene>
<accession>A0A6F9XM03</accession>
<dbReference type="Proteomes" id="UP000494265">
    <property type="component" value="Unassembled WGS sequence"/>
</dbReference>
<evidence type="ECO:0000313" key="1">
    <source>
        <dbReference type="EMBL" id="GET06237.1"/>
    </source>
</evidence>
<protein>
    <submittedName>
        <fullName evidence="1">Uncharacterized protein</fullName>
    </submittedName>
</protein>
<sequence length="217" mass="25397">MFYYEDIDKGLFTPGEVAIARLKYLSDVLDVKPQLMDMDSFDFEQWVNKLKHDFFMDCTENLEYCLDLEAIETNISDFMGTDITIYTKANKTPLFDKCIYTDNGYAYSRLKSFIAMHSSISDIPSFSDRFDSFWRYRKSFISNIAKEYGCKLRGHSLVLSFSGFEWFADDRELMINLLIRCICRVEWFCLSSFGDFLVDSSLLSVHDTFDITDLLDN</sequence>
<name>A0A6F9XM03_9LACO</name>
<reference evidence="1" key="1">
    <citation type="submission" date="2019-10" db="EMBL/GenBank/DDBJ databases">
        <title>Lactobacillus agilis SY212 Whole Genome Sequencing Project.</title>
        <authorList>
            <person name="Suzuki S."/>
            <person name="Endo A."/>
            <person name="Maeno S."/>
            <person name="Shiwa Y."/>
            <person name="Matsutani M."/>
            <person name="Kajikawa A."/>
        </authorList>
    </citation>
    <scope>NUCLEOTIDE SEQUENCE</scope>
    <source>
        <strain evidence="1">SY212</strain>
    </source>
</reference>
<dbReference type="EMBL" id="BLAM01000126">
    <property type="protein sequence ID" value="GET06237.1"/>
    <property type="molecule type" value="Genomic_DNA"/>
</dbReference>
<proteinExistence type="predicted"/>
<organism evidence="1">
    <name type="scientific">Ligilactobacillus agilis</name>
    <dbReference type="NCBI Taxonomy" id="1601"/>
    <lineage>
        <taxon>Bacteria</taxon>
        <taxon>Bacillati</taxon>
        <taxon>Bacillota</taxon>
        <taxon>Bacilli</taxon>
        <taxon>Lactobacillales</taxon>
        <taxon>Lactobacillaceae</taxon>
        <taxon>Ligilactobacillus</taxon>
    </lineage>
</organism>
<dbReference type="AlphaFoldDB" id="A0A6F9XM03"/>